<name>A0A1G2BUG1_9BACT</name>
<organism evidence="10 11">
    <name type="scientific">Candidatus Komeilibacteria bacterium RIFCSPLOWO2_01_FULL_53_11</name>
    <dbReference type="NCBI Taxonomy" id="1798552"/>
    <lineage>
        <taxon>Bacteria</taxon>
        <taxon>Candidatus Komeiliibacteriota</taxon>
    </lineage>
</organism>
<evidence type="ECO:0000256" key="4">
    <source>
        <dbReference type="ARBA" id="ARBA00022741"/>
    </source>
</evidence>
<evidence type="ECO:0000256" key="7">
    <source>
        <dbReference type="ARBA" id="ARBA00023146"/>
    </source>
</evidence>
<dbReference type="NCBIfam" id="TIGR00233">
    <property type="entry name" value="trpS"/>
    <property type="match status" value="1"/>
</dbReference>
<dbReference type="Gene3D" id="3.40.50.620">
    <property type="entry name" value="HUPs"/>
    <property type="match status" value="1"/>
</dbReference>
<accession>A0A1G2BUG1</accession>
<proteinExistence type="inferred from homology"/>
<protein>
    <recommendedName>
        <fullName evidence="2 8">Tryptophan--tRNA ligase</fullName>
        <ecNumber evidence="2 8">6.1.1.2</ecNumber>
    </recommendedName>
</protein>
<gene>
    <name evidence="10" type="ORF">A3B31_00070</name>
</gene>
<dbReference type="PROSITE" id="PS00178">
    <property type="entry name" value="AA_TRNA_LIGASE_I"/>
    <property type="match status" value="1"/>
</dbReference>
<evidence type="ECO:0000256" key="5">
    <source>
        <dbReference type="ARBA" id="ARBA00022840"/>
    </source>
</evidence>
<dbReference type="PRINTS" id="PR01039">
    <property type="entry name" value="TRNASYNTHTRP"/>
</dbReference>
<dbReference type="GO" id="GO:0004830">
    <property type="term" value="F:tryptophan-tRNA ligase activity"/>
    <property type="evidence" value="ECO:0007669"/>
    <property type="project" value="UniProtKB-UniRule"/>
</dbReference>
<evidence type="ECO:0000256" key="8">
    <source>
        <dbReference type="NCBIfam" id="TIGR00233"/>
    </source>
</evidence>
<dbReference type="Gene3D" id="1.10.240.10">
    <property type="entry name" value="Tyrosyl-Transfer RNA Synthetase"/>
    <property type="match status" value="1"/>
</dbReference>
<keyword evidence="6 9" id="KW-0648">Protein biosynthesis</keyword>
<dbReference type="InterPro" id="IPR002305">
    <property type="entry name" value="aa-tRNA-synth_Ic"/>
</dbReference>
<dbReference type="PANTHER" id="PTHR43766">
    <property type="entry name" value="TRYPTOPHAN--TRNA LIGASE, MITOCHONDRIAL"/>
    <property type="match status" value="1"/>
</dbReference>
<evidence type="ECO:0000256" key="2">
    <source>
        <dbReference type="ARBA" id="ARBA00013161"/>
    </source>
</evidence>
<dbReference type="GO" id="GO:0005737">
    <property type="term" value="C:cytoplasm"/>
    <property type="evidence" value="ECO:0007669"/>
    <property type="project" value="UniProtKB-UniRule"/>
</dbReference>
<evidence type="ECO:0000256" key="3">
    <source>
        <dbReference type="ARBA" id="ARBA00022598"/>
    </source>
</evidence>
<dbReference type="CDD" id="cd00806">
    <property type="entry name" value="TrpRS_core"/>
    <property type="match status" value="1"/>
</dbReference>
<keyword evidence="4 9" id="KW-0547">Nucleotide-binding</keyword>
<dbReference type="InterPro" id="IPR050203">
    <property type="entry name" value="Trp-tRNA_synthetase"/>
</dbReference>
<dbReference type="PANTHER" id="PTHR43766:SF1">
    <property type="entry name" value="TRYPTOPHAN--TRNA LIGASE, MITOCHONDRIAL"/>
    <property type="match status" value="1"/>
</dbReference>
<dbReference type="EC" id="6.1.1.2" evidence="2 8"/>
<comment type="similarity">
    <text evidence="1 9">Belongs to the class-I aminoacyl-tRNA synthetase family.</text>
</comment>
<dbReference type="SUPFAM" id="SSF52374">
    <property type="entry name" value="Nucleotidylyl transferase"/>
    <property type="match status" value="1"/>
</dbReference>
<keyword evidence="3 9" id="KW-0436">Ligase</keyword>
<keyword evidence="5 9" id="KW-0067">ATP-binding</keyword>
<dbReference type="InterPro" id="IPR001412">
    <property type="entry name" value="aa-tRNA-synth_I_CS"/>
</dbReference>
<evidence type="ECO:0000313" key="11">
    <source>
        <dbReference type="Proteomes" id="UP000177349"/>
    </source>
</evidence>
<dbReference type="InterPro" id="IPR014729">
    <property type="entry name" value="Rossmann-like_a/b/a_fold"/>
</dbReference>
<dbReference type="EMBL" id="MHKN01000028">
    <property type="protein sequence ID" value="OGY91960.1"/>
    <property type="molecule type" value="Genomic_DNA"/>
</dbReference>
<dbReference type="InterPro" id="IPR002306">
    <property type="entry name" value="Trp-tRNA-ligase"/>
</dbReference>
<dbReference type="GO" id="GO:0005524">
    <property type="term" value="F:ATP binding"/>
    <property type="evidence" value="ECO:0007669"/>
    <property type="project" value="UniProtKB-KW"/>
</dbReference>
<evidence type="ECO:0000313" key="10">
    <source>
        <dbReference type="EMBL" id="OGY91960.1"/>
    </source>
</evidence>
<dbReference type="Proteomes" id="UP000177349">
    <property type="component" value="Unassembled WGS sequence"/>
</dbReference>
<evidence type="ECO:0000256" key="6">
    <source>
        <dbReference type="ARBA" id="ARBA00022917"/>
    </source>
</evidence>
<evidence type="ECO:0000256" key="1">
    <source>
        <dbReference type="ARBA" id="ARBA00005594"/>
    </source>
</evidence>
<feature type="non-terminal residue" evidence="10">
    <location>
        <position position="275"/>
    </location>
</feature>
<reference evidence="10 11" key="1">
    <citation type="journal article" date="2016" name="Nat. Commun.">
        <title>Thousands of microbial genomes shed light on interconnected biogeochemical processes in an aquifer system.</title>
        <authorList>
            <person name="Anantharaman K."/>
            <person name="Brown C.T."/>
            <person name="Hug L.A."/>
            <person name="Sharon I."/>
            <person name="Castelle C.J."/>
            <person name="Probst A.J."/>
            <person name="Thomas B.C."/>
            <person name="Singh A."/>
            <person name="Wilkins M.J."/>
            <person name="Karaoz U."/>
            <person name="Brodie E.L."/>
            <person name="Williams K.H."/>
            <person name="Hubbard S.S."/>
            <person name="Banfield J.F."/>
        </authorList>
    </citation>
    <scope>NUCLEOTIDE SEQUENCE [LARGE SCALE GENOMIC DNA]</scope>
</reference>
<keyword evidence="7 9" id="KW-0030">Aminoacyl-tRNA synthetase</keyword>
<sequence length="275" mass="31200">MKTLFSGIKPTGDLHIGNYLGAVRNWVALQKDYSCIYSIVDYHALTTPIEPEELKSNTVRLAADLLSLGIDPKKAILFRQSDVPEHTELAWIFACLTPVPELERMTQYKNFVRDGLATANAGLLTYPVLQTADILLYMAEYVPVGEDQLQHLELGRIIARKFNKRYGAFFPEIRPVLSENVRVMALNDPRKKMSKSLGPKSYISLRDTADVVKQKIQKAVTDSLNTANSLTGGHNLVTLFKQFGPRERTEHFERAYELKKISYSELKRELIRALD</sequence>
<dbReference type="AlphaFoldDB" id="A0A1G2BUG1"/>
<evidence type="ECO:0000256" key="9">
    <source>
        <dbReference type="RuleBase" id="RU363036"/>
    </source>
</evidence>
<comment type="caution">
    <text evidence="10">The sequence shown here is derived from an EMBL/GenBank/DDBJ whole genome shotgun (WGS) entry which is preliminary data.</text>
</comment>
<dbReference type="GO" id="GO:0006436">
    <property type="term" value="P:tryptophanyl-tRNA aminoacylation"/>
    <property type="evidence" value="ECO:0007669"/>
    <property type="project" value="UniProtKB-UniRule"/>
</dbReference>
<dbReference type="Pfam" id="PF00579">
    <property type="entry name" value="tRNA-synt_1b"/>
    <property type="match status" value="1"/>
</dbReference>